<accession>A0AAD5G7I0</accession>
<keyword evidence="2" id="KW-1185">Reference proteome</keyword>
<dbReference type="AlphaFoldDB" id="A0AAD5G7I0"/>
<organism evidence="1 2">
    <name type="scientific">Ambrosia artemisiifolia</name>
    <name type="common">Common ragweed</name>
    <dbReference type="NCBI Taxonomy" id="4212"/>
    <lineage>
        <taxon>Eukaryota</taxon>
        <taxon>Viridiplantae</taxon>
        <taxon>Streptophyta</taxon>
        <taxon>Embryophyta</taxon>
        <taxon>Tracheophyta</taxon>
        <taxon>Spermatophyta</taxon>
        <taxon>Magnoliopsida</taxon>
        <taxon>eudicotyledons</taxon>
        <taxon>Gunneridae</taxon>
        <taxon>Pentapetalae</taxon>
        <taxon>asterids</taxon>
        <taxon>campanulids</taxon>
        <taxon>Asterales</taxon>
        <taxon>Asteraceae</taxon>
        <taxon>Asteroideae</taxon>
        <taxon>Heliantheae alliance</taxon>
        <taxon>Heliantheae</taxon>
        <taxon>Ambrosia</taxon>
    </lineage>
</organism>
<gene>
    <name evidence="1" type="ORF">M8C21_003028</name>
</gene>
<dbReference type="Proteomes" id="UP001206925">
    <property type="component" value="Unassembled WGS sequence"/>
</dbReference>
<evidence type="ECO:0000313" key="2">
    <source>
        <dbReference type="Proteomes" id="UP001206925"/>
    </source>
</evidence>
<name>A0AAD5G7I0_AMBAR</name>
<comment type="caution">
    <text evidence="1">The sequence shown here is derived from an EMBL/GenBank/DDBJ whole genome shotgun (WGS) entry which is preliminary data.</text>
</comment>
<protein>
    <submittedName>
        <fullName evidence="1">Uncharacterized protein</fullName>
    </submittedName>
</protein>
<feature type="non-terminal residue" evidence="1">
    <location>
        <position position="1"/>
    </location>
</feature>
<dbReference type="EMBL" id="JAMZMK010010818">
    <property type="protein sequence ID" value="KAI7730286.1"/>
    <property type="molecule type" value="Genomic_DNA"/>
</dbReference>
<evidence type="ECO:0000313" key="1">
    <source>
        <dbReference type="EMBL" id="KAI7730286.1"/>
    </source>
</evidence>
<reference evidence="1" key="1">
    <citation type="submission" date="2022-06" db="EMBL/GenBank/DDBJ databases">
        <title>Uncovering the hologenomic basis of an extraordinary plant invasion.</title>
        <authorList>
            <person name="Bieker V.C."/>
            <person name="Martin M.D."/>
            <person name="Gilbert T."/>
            <person name="Hodgins K."/>
            <person name="Battlay P."/>
            <person name="Petersen B."/>
            <person name="Wilson J."/>
        </authorList>
    </citation>
    <scope>NUCLEOTIDE SEQUENCE</scope>
    <source>
        <strain evidence="1">AA19_3_7</strain>
        <tissue evidence="1">Leaf</tissue>
    </source>
</reference>
<proteinExistence type="predicted"/>
<sequence>MSTTATICSESVCSESVVNGQQQQLTVMSQTELAGEYRERNEAVGRTVVVGVKLDEQSRELLTWTLVTQAQPGDRVIALHILTSNEIVDQDGKSSLLSLVNSFDSVLAVYEGFCNLK</sequence>